<dbReference type="AlphaFoldDB" id="A0A9W8PI37"/>
<organism evidence="2 3">
    <name type="scientific">Fusarium irregulare</name>
    <dbReference type="NCBI Taxonomy" id="2494466"/>
    <lineage>
        <taxon>Eukaryota</taxon>
        <taxon>Fungi</taxon>
        <taxon>Dikarya</taxon>
        <taxon>Ascomycota</taxon>
        <taxon>Pezizomycotina</taxon>
        <taxon>Sordariomycetes</taxon>
        <taxon>Hypocreomycetidae</taxon>
        <taxon>Hypocreales</taxon>
        <taxon>Nectriaceae</taxon>
        <taxon>Fusarium</taxon>
        <taxon>Fusarium incarnatum-equiseti species complex</taxon>
    </lineage>
</organism>
<keyword evidence="3" id="KW-1185">Reference proteome</keyword>
<evidence type="ECO:0000313" key="2">
    <source>
        <dbReference type="EMBL" id="KAJ4007413.1"/>
    </source>
</evidence>
<gene>
    <name evidence="2" type="ORF">NW766_010097</name>
</gene>
<sequence length="279" mass="30858">MLEAVKVKKLSVYGDEVITTAVKDESDPDGEDATRSYEEWDYSRPVDSAPRDGLSSYLAPHVRAMPLHQGPTANDPMLVSSVTSRSNVGALSVNKPPGSEPASAPKFLMRVSSNSTETYDQVILNRTNLPQDLIFSIVLKQSEINQYLLMELTIDIALGSNNPEYFLMSNYTGPGAHMLTNLRFNVIPTTWYDQSHDQYFLRIRLLPRAEKGWVIATAVNELSFLLGLASINAPTGGFGRSTATVQSRARYCRNPAMDISDVNTMIVENSPVEVQVVMH</sequence>
<comment type="caution">
    <text evidence="2">The sequence shown here is derived from an EMBL/GenBank/DDBJ whole genome shotgun (WGS) entry which is preliminary data.</text>
</comment>
<accession>A0A9W8PI37</accession>
<feature type="region of interest" description="Disordered" evidence="1">
    <location>
        <begin position="22"/>
        <end position="51"/>
    </location>
</feature>
<name>A0A9W8PI37_9HYPO</name>
<dbReference type="EMBL" id="JAPDHF010000017">
    <property type="protein sequence ID" value="KAJ4007413.1"/>
    <property type="molecule type" value="Genomic_DNA"/>
</dbReference>
<feature type="compositionally biased region" description="Basic and acidic residues" evidence="1">
    <location>
        <begin position="32"/>
        <end position="44"/>
    </location>
</feature>
<evidence type="ECO:0000256" key="1">
    <source>
        <dbReference type="SAM" id="MobiDB-lite"/>
    </source>
</evidence>
<proteinExistence type="predicted"/>
<evidence type="ECO:0000313" key="3">
    <source>
        <dbReference type="Proteomes" id="UP001152130"/>
    </source>
</evidence>
<reference evidence="2" key="1">
    <citation type="submission" date="2022-10" db="EMBL/GenBank/DDBJ databases">
        <title>Fusarium specimens isolated from Avocado Roots.</title>
        <authorList>
            <person name="Stajich J."/>
            <person name="Roper C."/>
            <person name="Heimlech-Rivalta G."/>
        </authorList>
    </citation>
    <scope>NUCLEOTIDE SEQUENCE</scope>
    <source>
        <strain evidence="2">CF00143</strain>
    </source>
</reference>
<protein>
    <submittedName>
        <fullName evidence="2">Uncharacterized protein</fullName>
    </submittedName>
</protein>
<dbReference type="OrthoDB" id="3029913at2759"/>
<dbReference type="Proteomes" id="UP001152130">
    <property type="component" value="Unassembled WGS sequence"/>
</dbReference>